<feature type="region of interest" description="Disordered" evidence="1">
    <location>
        <begin position="158"/>
        <end position="192"/>
    </location>
</feature>
<keyword evidence="2" id="KW-0472">Membrane</keyword>
<dbReference type="PANTHER" id="PTHR34475">
    <property type="match status" value="1"/>
</dbReference>
<dbReference type="SUPFAM" id="SSF47413">
    <property type="entry name" value="lambda repressor-like DNA-binding domains"/>
    <property type="match status" value="1"/>
</dbReference>
<evidence type="ECO:0000256" key="2">
    <source>
        <dbReference type="SAM" id="Phobius"/>
    </source>
</evidence>
<dbReference type="Pfam" id="PF13464">
    <property type="entry name" value="RodZ_C"/>
    <property type="match status" value="1"/>
</dbReference>
<evidence type="ECO:0000313" key="4">
    <source>
        <dbReference type="EMBL" id="TDG69648.1"/>
    </source>
</evidence>
<evidence type="ECO:0000313" key="5">
    <source>
        <dbReference type="Proteomes" id="UP000295681"/>
    </source>
</evidence>
<keyword evidence="2" id="KW-0812">Transmembrane</keyword>
<dbReference type="CDD" id="cd00093">
    <property type="entry name" value="HTH_XRE"/>
    <property type="match status" value="1"/>
</dbReference>
<feature type="compositionally biased region" description="Low complexity" evidence="1">
    <location>
        <begin position="158"/>
        <end position="187"/>
    </location>
</feature>
<feature type="transmembrane region" description="Helical" evidence="2">
    <location>
        <begin position="122"/>
        <end position="139"/>
    </location>
</feature>
<sequence>MSESLNSKHIGEQLKAARQSKNLTLDDVQKMTKIQLRYLEAIENDNFSRLPGDFYVRAFIRQYALAVDIHPEELLGDQAPASISRTSSLSRAHRDKDDIVRARNQHNSSAVGSLISHHIAKILWIILVLIALGVIWFMTTHMSGTTDNLDNNQVSVTTSSVDKKSSTTSSSSKKQQSSTNTSKSQSKLRLSKPQINTALQTTTYSIKNGADKTHRVKIVGQNGATAVKVNTDDSTILLDQTLTAGEEQTVTIPSSAKAFNVQFTNVANAKLTVDGKSVTISGNTTIFWNVLFNLKD</sequence>
<keyword evidence="5" id="KW-1185">Reference proteome</keyword>
<dbReference type="InterPro" id="IPR010982">
    <property type="entry name" value="Lambda_DNA-bd_dom_sf"/>
</dbReference>
<reference evidence="4 5" key="1">
    <citation type="journal article" date="2019" name="Appl. Microbiol. Biotechnol.">
        <title>Uncovering carbohydrate metabolism through a genotype-phenotype association study of 56 lactic acid bacteria genomes.</title>
        <authorList>
            <person name="Buron-Moles G."/>
            <person name="Chailyan A."/>
            <person name="Dolejs I."/>
            <person name="Forster J."/>
            <person name="Miks M.H."/>
        </authorList>
    </citation>
    <scope>NUCLEOTIDE SEQUENCE [LARGE SCALE GENOMIC DNA]</scope>
    <source>
        <strain evidence="4 5">ATCC 700006</strain>
    </source>
</reference>
<evidence type="ECO:0000259" key="3">
    <source>
        <dbReference type="Pfam" id="PF13464"/>
    </source>
</evidence>
<dbReference type="Proteomes" id="UP000295681">
    <property type="component" value="Unassembled WGS sequence"/>
</dbReference>
<keyword evidence="2" id="KW-1133">Transmembrane helix</keyword>
<dbReference type="STRING" id="907931.GCA_000165675_00257"/>
<dbReference type="InterPro" id="IPR025194">
    <property type="entry name" value="RodZ-like_C"/>
</dbReference>
<dbReference type="InterPro" id="IPR050400">
    <property type="entry name" value="Bact_Cytoskel_RodZ"/>
</dbReference>
<protein>
    <recommendedName>
        <fullName evidence="3">Cytoskeleton protein RodZ-like C-terminal domain-containing protein</fullName>
    </recommendedName>
</protein>
<feature type="domain" description="Cytoskeleton protein RodZ-like C-terminal" evidence="3">
    <location>
        <begin position="223"/>
        <end position="284"/>
    </location>
</feature>
<dbReference type="PANTHER" id="PTHR34475:SF1">
    <property type="entry name" value="CYTOSKELETON PROTEIN RODZ"/>
    <property type="match status" value="1"/>
</dbReference>
<name>A0A4R5NB55_9LACO</name>
<dbReference type="Pfam" id="PF13413">
    <property type="entry name" value="HTH_25"/>
    <property type="match status" value="1"/>
</dbReference>
<organism evidence="4 5">
    <name type="scientific">Leuconostoc fallax</name>
    <dbReference type="NCBI Taxonomy" id="1251"/>
    <lineage>
        <taxon>Bacteria</taxon>
        <taxon>Bacillati</taxon>
        <taxon>Bacillota</taxon>
        <taxon>Bacilli</taxon>
        <taxon>Lactobacillales</taxon>
        <taxon>Lactobacillaceae</taxon>
        <taxon>Leuconostoc</taxon>
    </lineage>
</organism>
<dbReference type="AlphaFoldDB" id="A0A4R5NB55"/>
<gene>
    <name evidence="4" type="ORF">C5L23_001110</name>
</gene>
<evidence type="ECO:0000256" key="1">
    <source>
        <dbReference type="SAM" id="MobiDB-lite"/>
    </source>
</evidence>
<dbReference type="GO" id="GO:0003677">
    <property type="term" value="F:DNA binding"/>
    <property type="evidence" value="ECO:0007669"/>
    <property type="project" value="InterPro"/>
</dbReference>
<comment type="caution">
    <text evidence="4">The sequence shown here is derived from an EMBL/GenBank/DDBJ whole genome shotgun (WGS) entry which is preliminary data.</text>
</comment>
<dbReference type="Gene3D" id="1.10.260.40">
    <property type="entry name" value="lambda repressor-like DNA-binding domains"/>
    <property type="match status" value="1"/>
</dbReference>
<accession>A0A4R5NB55</accession>
<dbReference type="RefSeq" id="WP_010008751.1">
    <property type="nucleotide sequence ID" value="NZ_JAGYGP010000001.1"/>
</dbReference>
<dbReference type="InterPro" id="IPR001387">
    <property type="entry name" value="Cro/C1-type_HTH"/>
</dbReference>
<dbReference type="EMBL" id="PUFI01000005">
    <property type="protein sequence ID" value="TDG69648.1"/>
    <property type="molecule type" value="Genomic_DNA"/>
</dbReference>
<proteinExistence type="predicted"/>